<dbReference type="CDD" id="cd00060">
    <property type="entry name" value="FHA"/>
    <property type="match status" value="1"/>
</dbReference>
<gene>
    <name evidence="3" type="ORF">KIH39_24990</name>
</gene>
<feature type="domain" description="FHA" evidence="2">
    <location>
        <begin position="288"/>
        <end position="350"/>
    </location>
</feature>
<keyword evidence="4" id="KW-1185">Reference proteome</keyword>
<dbReference type="KEGG" id="tsph:KIH39_24990"/>
<reference evidence="3" key="1">
    <citation type="submission" date="2021-05" db="EMBL/GenBank/DDBJ databases">
        <title>Complete genome sequence of the cellulolytic planctomycete Telmatocola sphagniphila SP2T and characterization of the first cellulase from planctomycetes.</title>
        <authorList>
            <person name="Rakitin A.L."/>
            <person name="Beletsky A.V."/>
            <person name="Naumoff D.G."/>
            <person name="Kulichevskaya I.S."/>
            <person name="Mardanov A.V."/>
            <person name="Ravin N.V."/>
            <person name="Dedysh S.N."/>
        </authorList>
    </citation>
    <scope>NUCLEOTIDE SEQUENCE</scope>
    <source>
        <strain evidence="3">SP2T</strain>
    </source>
</reference>
<dbReference type="Gene3D" id="2.60.200.20">
    <property type="match status" value="1"/>
</dbReference>
<feature type="region of interest" description="Disordered" evidence="1">
    <location>
        <begin position="231"/>
        <end position="251"/>
    </location>
</feature>
<evidence type="ECO:0000313" key="4">
    <source>
        <dbReference type="Proteomes" id="UP000676194"/>
    </source>
</evidence>
<dbReference type="InterPro" id="IPR011990">
    <property type="entry name" value="TPR-like_helical_dom_sf"/>
</dbReference>
<protein>
    <submittedName>
        <fullName evidence="3">FHA domain-containing protein</fullName>
    </submittedName>
</protein>
<evidence type="ECO:0000259" key="2">
    <source>
        <dbReference type="Pfam" id="PF00498"/>
    </source>
</evidence>
<proteinExistence type="predicted"/>
<dbReference type="Gene3D" id="1.25.40.10">
    <property type="entry name" value="Tetratricopeptide repeat domain"/>
    <property type="match status" value="1"/>
</dbReference>
<feature type="compositionally biased region" description="Polar residues" evidence="1">
    <location>
        <begin position="232"/>
        <end position="251"/>
    </location>
</feature>
<accession>A0A8E6B503</accession>
<sequence length="462" mass="51584">MSEPAWLMKWQAREAIKNGRPEEAHRLLDSLIASGNRRAWALRSDVVRGYVERAEKFLAQNSPEAAWQDLAKVESIAPGDKAGLKLREKLIQFELTGIRQSLENGKPLEALRLIGHLREQPIQSNELTLLEAASQEWALAEDYAQRGDFPQAKQAVENCRQKLGKVPAGLEKFERELDRREDRFRESFSKLQESANQLNAREVLKHADDALAVAPMHRDVQTLRSRAWTAVQPETPTYRSDPTSSEGSPLFSSASNAFPLEPLAPVKRFYLWIDGIGGFLVCMGQQVTIGQASLESGPVDIPLMADVSRFHASLKRDDENYILESSQQVQINGKCIERAGVLQVGDLLTLNASCNIRFNLPVPGCASARLDFPGSRRLPMAVDAVLLMADLLVLGPGEKVHVCLPDLEQPLRIFRQKDRVGIQWAGEYYIEGQKQTGRALIPTQGSIYSPQFTMAVEPVKNR</sequence>
<dbReference type="EMBL" id="CP074694">
    <property type="protein sequence ID" value="QVL32053.1"/>
    <property type="molecule type" value="Genomic_DNA"/>
</dbReference>
<dbReference type="SUPFAM" id="SSF48452">
    <property type="entry name" value="TPR-like"/>
    <property type="match status" value="1"/>
</dbReference>
<evidence type="ECO:0000313" key="3">
    <source>
        <dbReference type="EMBL" id="QVL32053.1"/>
    </source>
</evidence>
<name>A0A8E6B503_9BACT</name>
<organism evidence="3 4">
    <name type="scientific">Telmatocola sphagniphila</name>
    <dbReference type="NCBI Taxonomy" id="1123043"/>
    <lineage>
        <taxon>Bacteria</taxon>
        <taxon>Pseudomonadati</taxon>
        <taxon>Planctomycetota</taxon>
        <taxon>Planctomycetia</taxon>
        <taxon>Gemmatales</taxon>
        <taxon>Gemmataceae</taxon>
    </lineage>
</organism>
<dbReference type="RefSeq" id="WP_213496646.1">
    <property type="nucleotide sequence ID" value="NZ_CP074694.1"/>
</dbReference>
<dbReference type="Proteomes" id="UP000676194">
    <property type="component" value="Chromosome"/>
</dbReference>
<dbReference type="SUPFAM" id="SSF49879">
    <property type="entry name" value="SMAD/FHA domain"/>
    <property type="match status" value="1"/>
</dbReference>
<evidence type="ECO:0000256" key="1">
    <source>
        <dbReference type="SAM" id="MobiDB-lite"/>
    </source>
</evidence>
<dbReference type="AlphaFoldDB" id="A0A8E6B503"/>
<dbReference type="Pfam" id="PF00498">
    <property type="entry name" value="FHA"/>
    <property type="match status" value="1"/>
</dbReference>
<dbReference type="InterPro" id="IPR000253">
    <property type="entry name" value="FHA_dom"/>
</dbReference>
<dbReference type="InterPro" id="IPR008984">
    <property type="entry name" value="SMAD_FHA_dom_sf"/>
</dbReference>